<protein>
    <submittedName>
        <fullName evidence="2">Uncharacterized protein</fullName>
    </submittedName>
</protein>
<evidence type="ECO:0000313" key="3">
    <source>
        <dbReference type="Proteomes" id="UP000054279"/>
    </source>
</evidence>
<dbReference type="EMBL" id="KN837451">
    <property type="protein sequence ID" value="KIJ24861.1"/>
    <property type="molecule type" value="Genomic_DNA"/>
</dbReference>
<feature type="compositionally biased region" description="Basic residues" evidence="1">
    <location>
        <begin position="283"/>
        <end position="292"/>
    </location>
</feature>
<accession>A0A0C9UHI5</accession>
<reference evidence="2 3" key="1">
    <citation type="submission" date="2014-06" db="EMBL/GenBank/DDBJ databases">
        <title>Evolutionary Origins and Diversification of the Mycorrhizal Mutualists.</title>
        <authorList>
            <consortium name="DOE Joint Genome Institute"/>
            <consortium name="Mycorrhizal Genomics Consortium"/>
            <person name="Kohler A."/>
            <person name="Kuo A."/>
            <person name="Nagy L.G."/>
            <person name="Floudas D."/>
            <person name="Copeland A."/>
            <person name="Barry K.W."/>
            <person name="Cichocki N."/>
            <person name="Veneault-Fourrey C."/>
            <person name="LaButti K."/>
            <person name="Lindquist E.A."/>
            <person name="Lipzen A."/>
            <person name="Lundell T."/>
            <person name="Morin E."/>
            <person name="Murat C."/>
            <person name="Riley R."/>
            <person name="Ohm R."/>
            <person name="Sun H."/>
            <person name="Tunlid A."/>
            <person name="Henrissat B."/>
            <person name="Grigoriev I.V."/>
            <person name="Hibbett D.S."/>
            <person name="Martin F."/>
        </authorList>
    </citation>
    <scope>NUCLEOTIDE SEQUENCE [LARGE SCALE GENOMIC DNA]</scope>
    <source>
        <strain evidence="2 3">SS14</strain>
    </source>
</reference>
<gene>
    <name evidence="2" type="ORF">M422DRAFT_274254</name>
</gene>
<dbReference type="Proteomes" id="UP000054279">
    <property type="component" value="Unassembled WGS sequence"/>
</dbReference>
<evidence type="ECO:0000313" key="2">
    <source>
        <dbReference type="EMBL" id="KIJ24861.1"/>
    </source>
</evidence>
<dbReference type="HOGENOM" id="CLU_061633_0_0_1"/>
<sequence length="341" mass="36619">MEEEPDQITSTMANGPFNYRCDGSFPVGPVLAAAGVSRAPQPFALGEGQRSKATLLLLATMPAILRATNATNTKGFPRGYLSCWKEDFEVREAAIDWEDDEFVEFGATTVGSVCFIECGERFEEMSFYRILDMAQPMTALDDDVQELIFDTASPLPVVDIPQVEWTPVLDFLTGPPNTSVVSSVPHSSRPIILNRILDSTSSDGAIEEDIVAPVRKRKPTGEPVEQDRHAVKKPKVAGEGTVTTNTEMIAVDEKRNVGAVPKKRNESLQSDEAVWQSTKHGKTVAGRKRTVKAKVAAGSGGAPSSGRMSGAPKLKTEAQTADNTLQGAVAKGEGAEVLEGK</sequence>
<organism evidence="2 3">
    <name type="scientific">Sphaerobolus stellatus (strain SS14)</name>
    <dbReference type="NCBI Taxonomy" id="990650"/>
    <lineage>
        <taxon>Eukaryota</taxon>
        <taxon>Fungi</taxon>
        <taxon>Dikarya</taxon>
        <taxon>Basidiomycota</taxon>
        <taxon>Agaricomycotina</taxon>
        <taxon>Agaricomycetes</taxon>
        <taxon>Phallomycetidae</taxon>
        <taxon>Geastrales</taxon>
        <taxon>Sphaerobolaceae</taxon>
        <taxon>Sphaerobolus</taxon>
    </lineage>
</organism>
<feature type="compositionally biased region" description="Polar residues" evidence="1">
    <location>
        <begin position="317"/>
        <end position="326"/>
    </location>
</feature>
<dbReference type="AlphaFoldDB" id="A0A0C9UHI5"/>
<feature type="region of interest" description="Disordered" evidence="1">
    <location>
        <begin position="283"/>
        <end position="341"/>
    </location>
</feature>
<name>A0A0C9UHI5_SPHS4</name>
<evidence type="ECO:0000256" key="1">
    <source>
        <dbReference type="SAM" id="MobiDB-lite"/>
    </source>
</evidence>
<keyword evidence="3" id="KW-1185">Reference proteome</keyword>
<proteinExistence type="predicted"/>